<reference evidence="2" key="1">
    <citation type="journal article" date="2021" name="PeerJ">
        <title>Extensive microbial diversity within the chicken gut microbiome revealed by metagenomics and culture.</title>
        <authorList>
            <person name="Gilroy R."/>
            <person name="Ravi A."/>
            <person name="Getino M."/>
            <person name="Pursley I."/>
            <person name="Horton D.L."/>
            <person name="Alikhan N.F."/>
            <person name="Baker D."/>
            <person name="Gharbi K."/>
            <person name="Hall N."/>
            <person name="Watson M."/>
            <person name="Adriaenssens E.M."/>
            <person name="Foster-Nyarko E."/>
            <person name="Jarju S."/>
            <person name="Secka A."/>
            <person name="Antonio M."/>
            <person name="Oren A."/>
            <person name="Chaudhuri R.R."/>
            <person name="La Ragione R."/>
            <person name="Hildebrand F."/>
            <person name="Pallen M.J."/>
        </authorList>
    </citation>
    <scope>NUCLEOTIDE SEQUENCE</scope>
    <source>
        <strain evidence="2">ChiGjej4B4-18154</strain>
    </source>
</reference>
<dbReference type="SUPFAM" id="SSF69304">
    <property type="entry name" value="Tricorn protease N-terminal domain"/>
    <property type="match status" value="1"/>
</dbReference>
<proteinExistence type="predicted"/>
<feature type="chain" id="PRO_5038371318" description="Lipoprotein" evidence="1">
    <location>
        <begin position="18"/>
        <end position="396"/>
    </location>
</feature>
<dbReference type="AlphaFoldDB" id="A0A9D2IZK1"/>
<evidence type="ECO:0000313" key="3">
    <source>
        <dbReference type="Proteomes" id="UP000824035"/>
    </source>
</evidence>
<dbReference type="EMBL" id="DXBV01000052">
    <property type="protein sequence ID" value="HIZ30727.1"/>
    <property type="molecule type" value="Genomic_DNA"/>
</dbReference>
<organism evidence="2 3">
    <name type="scientific">Candidatus Allofournierella merdipullorum</name>
    <dbReference type="NCBI Taxonomy" id="2838595"/>
    <lineage>
        <taxon>Bacteria</taxon>
        <taxon>Bacillati</taxon>
        <taxon>Bacillota</taxon>
        <taxon>Clostridia</taxon>
        <taxon>Eubacteriales</taxon>
        <taxon>Oscillospiraceae</taxon>
        <taxon>Allofournierella</taxon>
    </lineage>
</organism>
<dbReference type="PROSITE" id="PS51257">
    <property type="entry name" value="PROKAR_LIPOPROTEIN"/>
    <property type="match status" value="1"/>
</dbReference>
<gene>
    <name evidence="2" type="ORF">H9813_05785</name>
</gene>
<protein>
    <recommendedName>
        <fullName evidence="4">Lipoprotein</fullName>
    </recommendedName>
</protein>
<keyword evidence="1" id="KW-0732">Signal</keyword>
<evidence type="ECO:0000256" key="1">
    <source>
        <dbReference type="SAM" id="SignalP"/>
    </source>
</evidence>
<reference evidence="2" key="2">
    <citation type="submission" date="2021-04" db="EMBL/GenBank/DDBJ databases">
        <authorList>
            <person name="Gilroy R."/>
        </authorList>
    </citation>
    <scope>NUCLEOTIDE SEQUENCE</scope>
    <source>
        <strain evidence="2">ChiGjej4B4-18154</strain>
    </source>
</reference>
<feature type="signal peptide" evidence="1">
    <location>
        <begin position="1"/>
        <end position="17"/>
    </location>
</feature>
<dbReference type="Proteomes" id="UP000824035">
    <property type="component" value="Unassembled WGS sequence"/>
</dbReference>
<name>A0A9D2IZK1_9FIRM</name>
<evidence type="ECO:0008006" key="4">
    <source>
        <dbReference type="Google" id="ProtNLM"/>
    </source>
</evidence>
<sequence>MKHSLWIALFLCGVLLAACTKQNSPLLADAPASSVPEAASAAPAASDAELTVLTQWDAETGYYYLARENGGDFVLHFVDFATLQDTPVCSAGCAHTDEGCTARIAWDGCDVTVYTAREQLFVVWQGAPWENDGGQARILCCERDGSDRKELARFDASVSVAGPPAWDGRRLYCILADYTDGKAEKRLLILDPASGEQQEQTGLPLLDTAIVGACGRELVLRFGEGTQAGWGLWNVDSGSWKELVRGERPVSAACDGEALYLLENRTGSIRRLLLAGGGETTLATDLNQGRQLAQAQLQAAAAEGFLVRGEEDGVFDNYLIDPQGHTVKQTLATAGELGDFPLEVFAETQDAYLVATGYSVGQVELPEDGGVVDETRYTFAMLPKEDFWADRPNYNQ</sequence>
<dbReference type="InterPro" id="IPR015943">
    <property type="entry name" value="WD40/YVTN_repeat-like_dom_sf"/>
</dbReference>
<comment type="caution">
    <text evidence="2">The sequence shown here is derived from an EMBL/GenBank/DDBJ whole genome shotgun (WGS) entry which is preliminary data.</text>
</comment>
<dbReference type="Gene3D" id="2.130.10.10">
    <property type="entry name" value="YVTN repeat-like/Quinoprotein amine dehydrogenase"/>
    <property type="match status" value="1"/>
</dbReference>
<accession>A0A9D2IZK1</accession>
<evidence type="ECO:0000313" key="2">
    <source>
        <dbReference type="EMBL" id="HIZ30727.1"/>
    </source>
</evidence>